<dbReference type="InterPro" id="IPR036396">
    <property type="entry name" value="Cyt_P450_sf"/>
</dbReference>
<organism evidence="8 9">
    <name type="scientific">Aspergillus mulundensis</name>
    <dbReference type="NCBI Taxonomy" id="1810919"/>
    <lineage>
        <taxon>Eukaryota</taxon>
        <taxon>Fungi</taxon>
        <taxon>Dikarya</taxon>
        <taxon>Ascomycota</taxon>
        <taxon>Pezizomycotina</taxon>
        <taxon>Eurotiomycetes</taxon>
        <taxon>Eurotiomycetidae</taxon>
        <taxon>Eurotiales</taxon>
        <taxon>Aspergillaceae</taxon>
        <taxon>Aspergillus</taxon>
        <taxon>Aspergillus subgen. Nidulantes</taxon>
    </lineage>
</organism>
<sequence>MSAASTSELPKYPFARPEKSVDPPAELKKLRQQCPVSRIQLFDGTPGWIVTRHKEDRYRREGYPEIHPGAKKEGIRPTFVHMDDEEHATHRAMTEPFFTKSASTALKPQIQSIVDSLLNKIKQKGCKDGPVDLVAELATPLNPKVLLLTIFKVSEKDANDLLSSNASLGGTSGTATESGPSDVHEFITKLVDSRIEKPANPEDDLISNIVVKQYQKGKFDRDGMINLLYMVLVAGNTAIMSSVALGVLTLLQHPEQLDELKKNPDLAENVVEEVLRYHTPSALNSRRVAREDTTLGGQEIKAGTGIIGSVRSANRDEREYPTPDNFDIHRKIDQNKNLAFGYGPHNCQGQWLSRFELQAVFATLFQKLPNLKLAVKPEELEYTPPTQNVGVTKLPVWF</sequence>
<evidence type="ECO:0000313" key="8">
    <source>
        <dbReference type="EMBL" id="RDW61765.1"/>
    </source>
</evidence>
<keyword evidence="5" id="KW-0408">Iron</keyword>
<dbReference type="InterPro" id="IPR002397">
    <property type="entry name" value="Cyt_P450_B"/>
</dbReference>
<dbReference type="OrthoDB" id="3945418at2759"/>
<dbReference type="EMBL" id="PVWQ01000016">
    <property type="protein sequence ID" value="RDW61765.1"/>
    <property type="molecule type" value="Genomic_DNA"/>
</dbReference>
<proteinExistence type="inferred from homology"/>
<name>A0A3D8QIY2_9EURO</name>
<evidence type="ECO:0000256" key="4">
    <source>
        <dbReference type="ARBA" id="ARBA00023002"/>
    </source>
</evidence>
<dbReference type="GO" id="GO:0005506">
    <property type="term" value="F:iron ion binding"/>
    <property type="evidence" value="ECO:0007669"/>
    <property type="project" value="InterPro"/>
</dbReference>
<keyword evidence="9" id="KW-1185">Reference proteome</keyword>
<dbReference type="Pfam" id="PF00067">
    <property type="entry name" value="p450"/>
    <property type="match status" value="1"/>
</dbReference>
<evidence type="ECO:0000256" key="5">
    <source>
        <dbReference type="ARBA" id="ARBA00023004"/>
    </source>
</evidence>
<dbReference type="SUPFAM" id="SSF48264">
    <property type="entry name" value="Cytochrome P450"/>
    <property type="match status" value="1"/>
</dbReference>
<comment type="similarity">
    <text evidence="1">Belongs to the cytochrome P450 family.</text>
</comment>
<evidence type="ECO:0000256" key="2">
    <source>
        <dbReference type="ARBA" id="ARBA00022617"/>
    </source>
</evidence>
<dbReference type="GO" id="GO:0016705">
    <property type="term" value="F:oxidoreductase activity, acting on paired donors, with incorporation or reduction of molecular oxygen"/>
    <property type="evidence" value="ECO:0007669"/>
    <property type="project" value="InterPro"/>
</dbReference>
<feature type="region of interest" description="Disordered" evidence="7">
    <location>
        <begin position="1"/>
        <end position="24"/>
    </location>
</feature>
<dbReference type="PANTHER" id="PTHR46696:SF6">
    <property type="entry name" value="P450, PUTATIVE (EUROFUNG)-RELATED"/>
    <property type="match status" value="1"/>
</dbReference>
<dbReference type="GO" id="GO:0020037">
    <property type="term" value="F:heme binding"/>
    <property type="evidence" value="ECO:0007669"/>
    <property type="project" value="InterPro"/>
</dbReference>
<dbReference type="Gene3D" id="1.10.630.10">
    <property type="entry name" value="Cytochrome P450"/>
    <property type="match status" value="1"/>
</dbReference>
<dbReference type="InterPro" id="IPR001128">
    <property type="entry name" value="Cyt_P450"/>
</dbReference>
<evidence type="ECO:0000256" key="6">
    <source>
        <dbReference type="ARBA" id="ARBA00023033"/>
    </source>
</evidence>
<keyword evidence="6" id="KW-0503">Monooxygenase</keyword>
<evidence type="ECO:0000256" key="7">
    <source>
        <dbReference type="SAM" id="MobiDB-lite"/>
    </source>
</evidence>
<dbReference type="PANTHER" id="PTHR46696">
    <property type="entry name" value="P450, PUTATIVE (EUROFUNG)-RELATED"/>
    <property type="match status" value="1"/>
</dbReference>
<dbReference type="Proteomes" id="UP000256690">
    <property type="component" value="Unassembled WGS sequence"/>
</dbReference>
<evidence type="ECO:0000256" key="1">
    <source>
        <dbReference type="ARBA" id="ARBA00010617"/>
    </source>
</evidence>
<evidence type="ECO:0008006" key="10">
    <source>
        <dbReference type="Google" id="ProtNLM"/>
    </source>
</evidence>
<protein>
    <recommendedName>
        <fullName evidence="10">Cytochrome P450</fullName>
    </recommendedName>
</protein>
<evidence type="ECO:0000313" key="9">
    <source>
        <dbReference type="Proteomes" id="UP000256690"/>
    </source>
</evidence>
<keyword evidence="3" id="KW-0479">Metal-binding</keyword>
<keyword evidence="2" id="KW-0349">Heme</keyword>
<accession>A0A3D8QIY2</accession>
<gene>
    <name evidence="8" type="ORF">DSM5745_10437</name>
</gene>
<dbReference type="PRINTS" id="PR00359">
    <property type="entry name" value="BP450"/>
</dbReference>
<keyword evidence="4" id="KW-0560">Oxidoreductase</keyword>
<dbReference type="GeneID" id="38120807"/>
<comment type="caution">
    <text evidence="8">The sequence shown here is derived from an EMBL/GenBank/DDBJ whole genome shotgun (WGS) entry which is preliminary data.</text>
</comment>
<dbReference type="GO" id="GO:0004497">
    <property type="term" value="F:monooxygenase activity"/>
    <property type="evidence" value="ECO:0007669"/>
    <property type="project" value="UniProtKB-KW"/>
</dbReference>
<dbReference type="STRING" id="1810919.A0A3D8QIY2"/>
<reference evidence="8 9" key="1">
    <citation type="journal article" date="2018" name="IMA Fungus">
        <title>IMA Genome-F 9: Draft genome sequence of Annulohypoxylon stygium, Aspergillus mulundensis, Berkeleyomyces basicola (syn. Thielaviopsis basicola), Ceratocystis smalleyi, two Cercospora beticola strains, Coleophoma cylindrospora, Fusarium fracticaudum, Phialophora cf. hyalina, and Morchella septimelata.</title>
        <authorList>
            <person name="Wingfield B.D."/>
            <person name="Bills G.F."/>
            <person name="Dong Y."/>
            <person name="Huang W."/>
            <person name="Nel W.J."/>
            <person name="Swalarsk-Parry B.S."/>
            <person name="Vaghefi N."/>
            <person name="Wilken P.M."/>
            <person name="An Z."/>
            <person name="de Beer Z.W."/>
            <person name="De Vos L."/>
            <person name="Chen L."/>
            <person name="Duong T.A."/>
            <person name="Gao Y."/>
            <person name="Hammerbacher A."/>
            <person name="Kikkert J.R."/>
            <person name="Li Y."/>
            <person name="Li H."/>
            <person name="Li K."/>
            <person name="Li Q."/>
            <person name="Liu X."/>
            <person name="Ma X."/>
            <person name="Naidoo K."/>
            <person name="Pethybridge S.J."/>
            <person name="Sun J."/>
            <person name="Steenkamp E.T."/>
            <person name="van der Nest M.A."/>
            <person name="van Wyk S."/>
            <person name="Wingfield M.J."/>
            <person name="Xiong C."/>
            <person name="Yue Q."/>
            <person name="Zhang X."/>
        </authorList>
    </citation>
    <scope>NUCLEOTIDE SEQUENCE [LARGE SCALE GENOMIC DNA]</scope>
    <source>
        <strain evidence="8 9">DSM 5745</strain>
    </source>
</reference>
<dbReference type="FunFam" id="1.10.630.10:FF:000018">
    <property type="entry name" value="Cytochrome P450 monooxygenase"/>
    <property type="match status" value="1"/>
</dbReference>
<dbReference type="RefSeq" id="XP_026598896.1">
    <property type="nucleotide sequence ID" value="XM_026752453.1"/>
</dbReference>
<dbReference type="AlphaFoldDB" id="A0A3D8QIY2"/>
<evidence type="ECO:0000256" key="3">
    <source>
        <dbReference type="ARBA" id="ARBA00022723"/>
    </source>
</evidence>